<dbReference type="InterPro" id="IPR041223">
    <property type="entry name" value="ApeA_NTD"/>
</dbReference>
<evidence type="ECO:0000313" key="3">
    <source>
        <dbReference type="EMBL" id="TFC48896.1"/>
    </source>
</evidence>
<feature type="domain" description="Apea-like HEPN" evidence="1">
    <location>
        <begin position="317"/>
        <end position="442"/>
    </location>
</feature>
<dbReference type="Pfam" id="PF18862">
    <property type="entry name" value="ApeA_NTD1"/>
    <property type="match status" value="1"/>
</dbReference>
<evidence type="ECO:0000259" key="2">
    <source>
        <dbReference type="Pfam" id="PF18862"/>
    </source>
</evidence>
<reference evidence="3 4" key="1">
    <citation type="submission" date="2019-03" db="EMBL/GenBank/DDBJ databases">
        <title>Genomics of glacier-inhabiting Cryobacterium strains.</title>
        <authorList>
            <person name="Liu Q."/>
            <person name="Xin Y.-H."/>
        </authorList>
    </citation>
    <scope>NUCLEOTIDE SEQUENCE [LARGE SCALE GENOMIC DNA]</scope>
    <source>
        <strain evidence="4">TMT1-22</strain>
    </source>
</reference>
<evidence type="ECO:0000259" key="1">
    <source>
        <dbReference type="Pfam" id="PF18739"/>
    </source>
</evidence>
<accession>A0AAQ2C6W8</accession>
<proteinExistence type="predicted"/>
<dbReference type="AlphaFoldDB" id="A0AAQ2C6W8"/>
<feature type="domain" description="ApeA N-terminal" evidence="2">
    <location>
        <begin position="7"/>
        <end position="247"/>
    </location>
</feature>
<dbReference type="InterPro" id="IPR041229">
    <property type="entry name" value="HEPN_Apea"/>
</dbReference>
<comment type="caution">
    <text evidence="3">The sequence shown here is derived from an EMBL/GenBank/DDBJ whole genome shotgun (WGS) entry which is preliminary data.</text>
</comment>
<protein>
    <recommendedName>
        <fullName evidence="5">ApeA N-terminal domain-containing protein</fullName>
    </recommendedName>
</protein>
<dbReference type="Proteomes" id="UP000297403">
    <property type="component" value="Unassembled WGS sequence"/>
</dbReference>
<evidence type="ECO:0008006" key="5">
    <source>
        <dbReference type="Google" id="ProtNLM"/>
    </source>
</evidence>
<dbReference type="RefSeq" id="WP_134451188.1">
    <property type="nucleotide sequence ID" value="NZ_SOFY01000031.1"/>
</dbReference>
<name>A0AAQ2C6W8_9MICO</name>
<gene>
    <name evidence="3" type="ORF">E3O49_06715</name>
</gene>
<organism evidence="3 4">
    <name type="scientific">Cryobacterium shii</name>
    <dbReference type="NCBI Taxonomy" id="1259235"/>
    <lineage>
        <taxon>Bacteria</taxon>
        <taxon>Bacillati</taxon>
        <taxon>Actinomycetota</taxon>
        <taxon>Actinomycetes</taxon>
        <taxon>Micrococcales</taxon>
        <taxon>Microbacteriaceae</taxon>
        <taxon>Cryobacterium</taxon>
    </lineage>
</organism>
<sequence length="473" mass="52032">MSESGDILGEWWAPSTPAIRVPGLLSMQSRPPLLRLLGELDPATNAGGGWQMEASYSFPLIHGINGADGQAVTVFQTGGTVVPAVSMSYFKPHQTLTVRGAIVLGAHLDDEVSSQIIETSAQLSGLDHWIGVGTYATDHLDGTAEDEDGYRWPVVTQKAGFGPVEVDRCLSIRTVATYHRESMHDARGTVYEIRDNAVAIFAYREPQPLATTLEDIRILMDLVTFFSGAPSWLQSREIMLSVRPAERLTVLDVGHRITELPTLGELKDRSLLYSSEMKIEDVVQRWFAFNRDVGRSAIHVLHASHYKDGQYTETEFLNAMTALEALYSALSPTHQTMLPTKIKKFAPKASAQPGSKPTVPKFRDPFLGEQLDALLSWVGVDQFSRVVPAEKQQAWVALAVKARNDLVHEGHFKTRLSTSGLGALTRGVRWLLNLALMKHLGIGDASLRGSVWRSRDGQAATFTTARYLADALD</sequence>
<dbReference type="EMBL" id="SOFY01000031">
    <property type="protein sequence ID" value="TFC48896.1"/>
    <property type="molecule type" value="Genomic_DNA"/>
</dbReference>
<dbReference type="Pfam" id="PF18739">
    <property type="entry name" value="HEPN_Apea"/>
    <property type="match status" value="1"/>
</dbReference>
<evidence type="ECO:0000313" key="4">
    <source>
        <dbReference type="Proteomes" id="UP000297403"/>
    </source>
</evidence>
<keyword evidence="4" id="KW-1185">Reference proteome</keyword>